<dbReference type="OrthoDB" id="6105938at2759"/>
<proteinExistence type="predicted"/>
<dbReference type="AlphaFoldDB" id="A0A2V1E208"/>
<protein>
    <submittedName>
        <fullName evidence="1">Uncharacterized protein</fullName>
    </submittedName>
</protein>
<dbReference type="EMBL" id="KZ805320">
    <property type="protein sequence ID" value="PVI04567.1"/>
    <property type="molecule type" value="Genomic_DNA"/>
</dbReference>
<evidence type="ECO:0000313" key="1">
    <source>
        <dbReference type="EMBL" id="PVI04567.1"/>
    </source>
</evidence>
<dbReference type="PANTHER" id="PTHR38846">
    <property type="entry name" value="C3H1-TYPE DOMAIN-CONTAINING PROTEIN"/>
    <property type="match status" value="1"/>
</dbReference>
<dbReference type="STRING" id="97972.A0A2V1E208"/>
<organism evidence="1 2">
    <name type="scientific">Periconia macrospinosa</name>
    <dbReference type="NCBI Taxonomy" id="97972"/>
    <lineage>
        <taxon>Eukaryota</taxon>
        <taxon>Fungi</taxon>
        <taxon>Dikarya</taxon>
        <taxon>Ascomycota</taxon>
        <taxon>Pezizomycotina</taxon>
        <taxon>Dothideomycetes</taxon>
        <taxon>Pleosporomycetidae</taxon>
        <taxon>Pleosporales</taxon>
        <taxon>Massarineae</taxon>
        <taxon>Periconiaceae</taxon>
        <taxon>Periconia</taxon>
    </lineage>
</organism>
<accession>A0A2V1E208</accession>
<reference evidence="1 2" key="1">
    <citation type="journal article" date="2018" name="Sci. Rep.">
        <title>Comparative genomics provides insights into the lifestyle and reveals functional heterogeneity of dark septate endophytic fungi.</title>
        <authorList>
            <person name="Knapp D.G."/>
            <person name="Nemeth J.B."/>
            <person name="Barry K."/>
            <person name="Hainaut M."/>
            <person name="Henrissat B."/>
            <person name="Johnson J."/>
            <person name="Kuo A."/>
            <person name="Lim J.H.P."/>
            <person name="Lipzen A."/>
            <person name="Nolan M."/>
            <person name="Ohm R.A."/>
            <person name="Tamas L."/>
            <person name="Grigoriev I.V."/>
            <person name="Spatafora J.W."/>
            <person name="Nagy L.G."/>
            <person name="Kovacs G.M."/>
        </authorList>
    </citation>
    <scope>NUCLEOTIDE SEQUENCE [LARGE SCALE GENOMIC DNA]</scope>
    <source>
        <strain evidence="1 2">DSE2036</strain>
    </source>
</reference>
<evidence type="ECO:0000313" key="2">
    <source>
        <dbReference type="Proteomes" id="UP000244855"/>
    </source>
</evidence>
<keyword evidence="2" id="KW-1185">Reference proteome</keyword>
<dbReference type="PANTHER" id="PTHR38846:SF1">
    <property type="entry name" value="C3H1-TYPE DOMAIN-CONTAINING PROTEIN"/>
    <property type="match status" value="1"/>
</dbReference>
<name>A0A2V1E208_9PLEO</name>
<gene>
    <name evidence="1" type="ORF">DM02DRAFT_624851</name>
</gene>
<dbReference type="Proteomes" id="UP000244855">
    <property type="component" value="Unassembled WGS sequence"/>
</dbReference>
<sequence>MYYREKTQFKILLNWAQDSGVQLDDKLNLTECFERIAAKKRWKPGSKRWCTCWKHCFGNDYSPGSTTNNLTVDEIDAAPFAFPSKSKTGDDEKSAVDELTAATTALSLDSRNSGQAVSSENSNVDKLTATTTALSLDPKTKKSKKRGKKKMKSQGGVGINAIDAINAYFDNTYGTDVGKLEVWQQICIDVGLEAPATITKCKKALKGVLVNIHDFLEDSRPVPRFRSYNAFCAYTKAGRTYPLHKAKQDGFIKIFLKTVI</sequence>